<dbReference type="RefSeq" id="WP_186771711.1">
    <property type="nucleotide sequence ID" value="NZ_JACOMF010000020.1"/>
</dbReference>
<dbReference type="AlphaFoldDB" id="A0A9X0R148"/>
<dbReference type="Proteomes" id="UP000600101">
    <property type="component" value="Unassembled WGS sequence"/>
</dbReference>
<evidence type="ECO:0000313" key="2">
    <source>
        <dbReference type="Proteomes" id="UP000600101"/>
    </source>
</evidence>
<dbReference type="EMBL" id="JACOMF010000020">
    <property type="protein sequence ID" value="MBC4016943.1"/>
    <property type="molecule type" value="Genomic_DNA"/>
</dbReference>
<protein>
    <submittedName>
        <fullName evidence="1">Uncharacterized protein</fullName>
    </submittedName>
</protein>
<name>A0A9X0R148_9PROT</name>
<accession>A0A9X0R148</accession>
<keyword evidence="2" id="KW-1185">Reference proteome</keyword>
<evidence type="ECO:0000313" key="1">
    <source>
        <dbReference type="EMBL" id="MBC4016943.1"/>
    </source>
</evidence>
<gene>
    <name evidence="1" type="ORF">H7965_16615</name>
</gene>
<comment type="caution">
    <text evidence="1">The sequence shown here is derived from an EMBL/GenBank/DDBJ whole genome shotgun (WGS) entry which is preliminary data.</text>
</comment>
<reference evidence="1" key="1">
    <citation type="submission" date="2020-08" db="EMBL/GenBank/DDBJ databases">
        <authorList>
            <person name="Hu Y."/>
            <person name="Nguyen S.V."/>
            <person name="Li F."/>
            <person name="Fanning S."/>
        </authorList>
    </citation>
    <scope>NUCLEOTIDE SEQUENCE</scope>
    <source>
        <strain evidence="1">SYSU D8009</strain>
    </source>
</reference>
<sequence>MSDATTLEEADQRDLYVARLRDCVDRQSGLFTRQLRHRRWAPTLGTEAITSSAICLIGLSRAAIPISDVTGAPAVICRRIAARIRTQGYPGGLGLLLWANGALDCVASAALLEEAGLDAMALERVLPTLTTMEVAWLVSGLLHSTEPGLRATCAAALHELEARLNPGTLTFRHASIQAPLRHRMRRRIANFADQIYPIQALAFASIMLKSQRLRDLAVLCARRVVGTQGSLGQWWWHHDAETGRVAGAFPVYSVHQHSMAPMALHCVTEAGGPSFAASVSRSRAWLQANELGIDMADRATGIIWRSIERAEAPVSRGLRHAGMLLGSPTGDEPAPRLRLNPEMRPYEWGWLLYSTAIEAGPPNLNHIV</sequence>
<organism evidence="1 2">
    <name type="scientific">Siccirubricoccus deserti</name>
    <dbReference type="NCBI Taxonomy" id="2013562"/>
    <lineage>
        <taxon>Bacteria</taxon>
        <taxon>Pseudomonadati</taxon>
        <taxon>Pseudomonadota</taxon>
        <taxon>Alphaproteobacteria</taxon>
        <taxon>Acetobacterales</taxon>
        <taxon>Roseomonadaceae</taxon>
        <taxon>Siccirubricoccus</taxon>
    </lineage>
</organism>
<proteinExistence type="predicted"/>